<reference evidence="1" key="2">
    <citation type="journal article" date="2015" name="Data Brief">
        <title>Shoot transcriptome of the giant reed, Arundo donax.</title>
        <authorList>
            <person name="Barrero R.A."/>
            <person name="Guerrero F.D."/>
            <person name="Moolhuijzen P."/>
            <person name="Goolsby J.A."/>
            <person name="Tidwell J."/>
            <person name="Bellgard S.E."/>
            <person name="Bellgard M.I."/>
        </authorList>
    </citation>
    <scope>NUCLEOTIDE SEQUENCE</scope>
    <source>
        <tissue evidence="1">Shoot tissue taken approximately 20 cm above the soil surface</tissue>
    </source>
</reference>
<sequence length="67" mass="7729">MMISNRHKMDAILSQKHNGDVFPVSCHSSQNRHHRLHLGTCNIANTILNYHILFRSNIKKIPACYDS</sequence>
<dbReference type="EMBL" id="GBRH01252671">
    <property type="protein sequence ID" value="JAD45224.1"/>
    <property type="molecule type" value="Transcribed_RNA"/>
</dbReference>
<proteinExistence type="predicted"/>
<organism evidence="1">
    <name type="scientific">Arundo donax</name>
    <name type="common">Giant reed</name>
    <name type="synonym">Donax arundinaceus</name>
    <dbReference type="NCBI Taxonomy" id="35708"/>
    <lineage>
        <taxon>Eukaryota</taxon>
        <taxon>Viridiplantae</taxon>
        <taxon>Streptophyta</taxon>
        <taxon>Embryophyta</taxon>
        <taxon>Tracheophyta</taxon>
        <taxon>Spermatophyta</taxon>
        <taxon>Magnoliopsida</taxon>
        <taxon>Liliopsida</taxon>
        <taxon>Poales</taxon>
        <taxon>Poaceae</taxon>
        <taxon>PACMAD clade</taxon>
        <taxon>Arundinoideae</taxon>
        <taxon>Arundineae</taxon>
        <taxon>Arundo</taxon>
    </lineage>
</organism>
<accession>A0A0A9A0P3</accession>
<protein>
    <submittedName>
        <fullName evidence="1">Uncharacterized protein</fullName>
    </submittedName>
</protein>
<name>A0A0A9A0P3_ARUDO</name>
<evidence type="ECO:0000313" key="1">
    <source>
        <dbReference type="EMBL" id="JAD45224.1"/>
    </source>
</evidence>
<reference evidence="1" key="1">
    <citation type="submission" date="2014-09" db="EMBL/GenBank/DDBJ databases">
        <authorList>
            <person name="Magalhaes I.L.F."/>
            <person name="Oliveira U."/>
            <person name="Santos F.R."/>
            <person name="Vidigal T.H.D.A."/>
            <person name="Brescovit A.D."/>
            <person name="Santos A.J."/>
        </authorList>
    </citation>
    <scope>NUCLEOTIDE SEQUENCE</scope>
    <source>
        <tissue evidence="1">Shoot tissue taken approximately 20 cm above the soil surface</tissue>
    </source>
</reference>
<dbReference type="AlphaFoldDB" id="A0A0A9A0P3"/>